<dbReference type="Gramene" id="rna-gnl|WGS:JABURB|Cocit.L2636.1">
    <property type="protein sequence ID" value="cds-KAF7851778.1"/>
    <property type="gene ID" value="gene-BT93_L2636"/>
</dbReference>
<evidence type="ECO:0000256" key="7">
    <source>
        <dbReference type="SAM" id="MobiDB-lite"/>
    </source>
</evidence>
<accession>A0A8T0CVY3</accession>
<dbReference type="GO" id="GO:0019722">
    <property type="term" value="P:calcium-mediated signaling"/>
    <property type="evidence" value="ECO:0007669"/>
    <property type="project" value="TreeGrafter"/>
</dbReference>
<evidence type="ECO:0000256" key="8">
    <source>
        <dbReference type="SAM" id="SignalP"/>
    </source>
</evidence>
<dbReference type="AlphaFoldDB" id="A0A8T0CVY3"/>
<keyword evidence="4" id="KW-0372">Hormone</keyword>
<evidence type="ECO:0000256" key="6">
    <source>
        <dbReference type="ARBA" id="ARBA00023157"/>
    </source>
</evidence>
<protein>
    <recommendedName>
        <fullName evidence="11">Protein RALF-like 34</fullName>
    </recommendedName>
</protein>
<keyword evidence="5 8" id="KW-0732">Signal</keyword>
<dbReference type="PANTHER" id="PTHR33136">
    <property type="entry name" value="RAPID ALKALINIZATION FACTOR-LIKE"/>
    <property type="match status" value="1"/>
</dbReference>
<evidence type="ECO:0000256" key="5">
    <source>
        <dbReference type="ARBA" id="ARBA00022729"/>
    </source>
</evidence>
<name>A0A8T0CVY3_CORYI</name>
<dbReference type="InterPro" id="IPR008801">
    <property type="entry name" value="RALF"/>
</dbReference>
<keyword evidence="3" id="KW-0964">Secreted</keyword>
<proteinExistence type="inferred from homology"/>
<evidence type="ECO:0000256" key="3">
    <source>
        <dbReference type="ARBA" id="ARBA00022525"/>
    </source>
</evidence>
<reference evidence="9" key="1">
    <citation type="submission" date="2020-05" db="EMBL/GenBank/DDBJ databases">
        <title>WGS assembly of Corymbia citriodora subspecies variegata.</title>
        <authorList>
            <person name="Barry K."/>
            <person name="Hundley H."/>
            <person name="Shu S."/>
            <person name="Jenkins J."/>
            <person name="Grimwood J."/>
            <person name="Baten A."/>
        </authorList>
    </citation>
    <scope>NUCLEOTIDE SEQUENCE</scope>
    <source>
        <strain evidence="9">CV2-018</strain>
    </source>
</reference>
<evidence type="ECO:0000313" key="9">
    <source>
        <dbReference type="EMBL" id="KAF7851778.1"/>
    </source>
</evidence>
<gene>
    <name evidence="9" type="ORF">BT93_L2636</name>
</gene>
<comment type="subcellular location">
    <subcellularLocation>
        <location evidence="1">Secreted</location>
    </subcellularLocation>
</comment>
<dbReference type="EMBL" id="MU089525">
    <property type="protein sequence ID" value="KAF7851778.1"/>
    <property type="molecule type" value="Genomic_DNA"/>
</dbReference>
<keyword evidence="10" id="KW-1185">Reference proteome</keyword>
<dbReference type="GO" id="GO:0005576">
    <property type="term" value="C:extracellular region"/>
    <property type="evidence" value="ECO:0007669"/>
    <property type="project" value="UniProtKB-SubCell"/>
</dbReference>
<evidence type="ECO:0000256" key="2">
    <source>
        <dbReference type="ARBA" id="ARBA00009178"/>
    </source>
</evidence>
<dbReference type="GO" id="GO:0040008">
    <property type="term" value="P:regulation of growth"/>
    <property type="evidence" value="ECO:0007669"/>
    <property type="project" value="UniProtKB-ARBA"/>
</dbReference>
<dbReference type="Pfam" id="PF05498">
    <property type="entry name" value="RALF"/>
    <property type="match status" value="1"/>
</dbReference>
<feature type="chain" id="PRO_5035786387" description="Protein RALF-like 34" evidence="8">
    <location>
        <begin position="30"/>
        <end position="121"/>
    </location>
</feature>
<dbReference type="OrthoDB" id="1931174at2759"/>
<organism evidence="9 10">
    <name type="scientific">Corymbia citriodora subsp. variegata</name>
    <dbReference type="NCBI Taxonomy" id="360336"/>
    <lineage>
        <taxon>Eukaryota</taxon>
        <taxon>Viridiplantae</taxon>
        <taxon>Streptophyta</taxon>
        <taxon>Embryophyta</taxon>
        <taxon>Tracheophyta</taxon>
        <taxon>Spermatophyta</taxon>
        <taxon>Magnoliopsida</taxon>
        <taxon>eudicotyledons</taxon>
        <taxon>Gunneridae</taxon>
        <taxon>Pentapetalae</taxon>
        <taxon>rosids</taxon>
        <taxon>malvids</taxon>
        <taxon>Myrtales</taxon>
        <taxon>Myrtaceae</taxon>
        <taxon>Myrtoideae</taxon>
        <taxon>Eucalypteae</taxon>
        <taxon>Corymbia</taxon>
    </lineage>
</organism>
<comment type="caution">
    <text evidence="9">The sequence shown here is derived from an EMBL/GenBank/DDBJ whole genome shotgun (WGS) entry which is preliminary data.</text>
</comment>
<feature type="region of interest" description="Disordered" evidence="7">
    <location>
        <begin position="30"/>
        <end position="58"/>
    </location>
</feature>
<dbReference type="GO" id="GO:0009506">
    <property type="term" value="C:plasmodesma"/>
    <property type="evidence" value="ECO:0007669"/>
    <property type="project" value="TreeGrafter"/>
</dbReference>
<evidence type="ECO:0000256" key="1">
    <source>
        <dbReference type="ARBA" id="ARBA00004613"/>
    </source>
</evidence>
<keyword evidence="6" id="KW-1015">Disulfide bond</keyword>
<dbReference type="GO" id="GO:0005179">
    <property type="term" value="F:hormone activity"/>
    <property type="evidence" value="ECO:0007669"/>
    <property type="project" value="UniProtKB-KW"/>
</dbReference>
<dbReference type="Proteomes" id="UP000806378">
    <property type="component" value="Unassembled WGS sequence"/>
</dbReference>
<dbReference type="PANTHER" id="PTHR33136:SF6">
    <property type="entry name" value="PROTEIN RALF-LIKE 34"/>
    <property type="match status" value="1"/>
</dbReference>
<evidence type="ECO:0000256" key="4">
    <source>
        <dbReference type="ARBA" id="ARBA00022702"/>
    </source>
</evidence>
<feature type="signal peptide" evidence="8">
    <location>
        <begin position="1"/>
        <end position="29"/>
    </location>
</feature>
<evidence type="ECO:0008006" key="11">
    <source>
        <dbReference type="Google" id="ProtNLM"/>
    </source>
</evidence>
<sequence>MASSSVFRLALLASLCLLFTAHNLPRAHAAAADEGPEADDDVRPGNGVAGEEEEVEGEVGRQSLFWRTIVRYYISYGALSANRVLCLPRLGRSYYTHNCLKARGPVHPYSRGCSSITRCWR</sequence>
<evidence type="ECO:0000313" key="10">
    <source>
        <dbReference type="Proteomes" id="UP000806378"/>
    </source>
</evidence>
<comment type="similarity">
    <text evidence="2">Belongs to the plant rapid alkalinization factor (RALF) family.</text>
</comment>